<reference evidence="1 2" key="1">
    <citation type="submission" date="2019-09" db="EMBL/GenBank/DDBJ databases">
        <title>Draft genome sequences of 48 bacterial type strains from the CCUG.</title>
        <authorList>
            <person name="Tunovic T."/>
            <person name="Pineiro-Iglesias B."/>
            <person name="Unosson C."/>
            <person name="Inganas E."/>
            <person name="Ohlen M."/>
            <person name="Cardew S."/>
            <person name="Jensie-Markopoulos S."/>
            <person name="Salva-Serra F."/>
            <person name="Jaen-Luchoro D."/>
            <person name="Karlsson R."/>
            <person name="Svensson-Stadler L."/>
            <person name="Chun J."/>
            <person name="Moore E."/>
        </authorList>
    </citation>
    <scope>NUCLEOTIDE SEQUENCE [LARGE SCALE GENOMIC DNA]</scope>
    <source>
        <strain evidence="1 2">CCUG 65686</strain>
    </source>
</reference>
<gene>
    <name evidence="1" type="ORF">F7R25_33875</name>
</gene>
<dbReference type="RefSeq" id="WP_060131814.1">
    <property type="nucleotide sequence ID" value="NZ_CABVPM010000099.1"/>
</dbReference>
<dbReference type="EMBL" id="VZOK01000092">
    <property type="protein sequence ID" value="KAB0632209.1"/>
    <property type="molecule type" value="Genomic_DNA"/>
</dbReference>
<evidence type="ECO:0000313" key="1">
    <source>
        <dbReference type="EMBL" id="KAB0632209.1"/>
    </source>
</evidence>
<protein>
    <recommendedName>
        <fullName evidence="3">Nucleoid-associated protein</fullName>
    </recommendedName>
</protein>
<evidence type="ECO:0000313" key="2">
    <source>
        <dbReference type="Proteomes" id="UP000473470"/>
    </source>
</evidence>
<proteinExistence type="predicted"/>
<accession>A0A6L3MP55</accession>
<comment type="caution">
    <text evidence="1">The sequence shown here is derived from an EMBL/GenBank/DDBJ whole genome shotgun (WGS) entry which is preliminary data.</text>
</comment>
<dbReference type="AlphaFoldDB" id="A0A6L3MP55"/>
<dbReference type="Proteomes" id="UP000473470">
    <property type="component" value="Unassembled WGS sequence"/>
</dbReference>
<organism evidence="1 2">
    <name type="scientific">Burkholderia stagnalis</name>
    <dbReference type="NCBI Taxonomy" id="1503054"/>
    <lineage>
        <taxon>Bacteria</taxon>
        <taxon>Pseudomonadati</taxon>
        <taxon>Pseudomonadota</taxon>
        <taxon>Betaproteobacteria</taxon>
        <taxon>Burkholderiales</taxon>
        <taxon>Burkholderiaceae</taxon>
        <taxon>Burkholderia</taxon>
        <taxon>Burkholderia cepacia complex</taxon>
    </lineage>
</organism>
<evidence type="ECO:0008006" key="3">
    <source>
        <dbReference type="Google" id="ProtNLM"/>
    </source>
</evidence>
<sequence length="336" mass="36858">MSIESIYSFLTYPKNHERAADAIDGIHIKPDEGKLSKMLSEVFDSAKSRRDVPVTFVSDNKINPIREQLLAFFTKPRLASALPLARSLQAATPGTAGMGLFFVCLGADEGKAGKRTVLSRFAADEGVVASKNGSALSVEFVEQVFLKNAHTYKAATYRHETGKNDTWKGIATDRQLNHGSKAIADYWIVDFLRSELTTTAAEGTRRLAIAMKDASRSTGDPQVRGEIVAAARLAGNLTSNAMTIEQFCDQFAMSQRAKDAVKAAVKPARLITESFRFDADEFIRHVPYKQIELDNGATLSAPTDRFEDVFNPTKIGDAHAYSTQGMIVDEKLGSRR</sequence>
<name>A0A6L3MP55_9BURK</name>